<feature type="region of interest" description="Disordered" evidence="1">
    <location>
        <begin position="1"/>
        <end position="24"/>
    </location>
</feature>
<dbReference type="Proteomes" id="UP000199594">
    <property type="component" value="Unassembled WGS sequence"/>
</dbReference>
<proteinExistence type="predicted"/>
<dbReference type="PANTHER" id="PTHR36508">
    <property type="entry name" value="PROTEIN SLYX"/>
    <property type="match status" value="1"/>
</dbReference>
<sequence length="98" mass="11313">MHEGATMNGDTQHKDSIMSDATTPDELARRLEALESRIAYQEHWLDTLDEAVAGQERRLTQLERINALMQERLRDQQRTLQEGDAAASRPEDERPPHY</sequence>
<evidence type="ECO:0000256" key="1">
    <source>
        <dbReference type="SAM" id="MobiDB-lite"/>
    </source>
</evidence>
<dbReference type="AlphaFoldDB" id="A0A1I7B684"/>
<dbReference type="PANTHER" id="PTHR36508:SF1">
    <property type="entry name" value="PROTEIN SLYX"/>
    <property type="match status" value="1"/>
</dbReference>
<gene>
    <name evidence="2" type="ORF">SAMN04487956_1238</name>
</gene>
<dbReference type="InterPro" id="IPR007236">
    <property type="entry name" value="SlyX"/>
</dbReference>
<dbReference type="Pfam" id="PF04102">
    <property type="entry name" value="SlyX"/>
    <property type="match status" value="1"/>
</dbReference>
<feature type="compositionally biased region" description="Basic and acidic residues" evidence="1">
    <location>
        <begin position="89"/>
        <end position="98"/>
    </location>
</feature>
<accession>A0A1I7B684</accession>
<dbReference type="Gene3D" id="1.20.5.300">
    <property type="match status" value="1"/>
</dbReference>
<feature type="region of interest" description="Disordered" evidence="1">
    <location>
        <begin position="74"/>
        <end position="98"/>
    </location>
</feature>
<reference evidence="2 3" key="1">
    <citation type="submission" date="2016-10" db="EMBL/GenBank/DDBJ databases">
        <authorList>
            <person name="de Groot N.N."/>
        </authorList>
    </citation>
    <scope>NUCLEOTIDE SEQUENCE [LARGE SCALE GENOMIC DNA]</scope>
    <source>
        <strain evidence="2 3">CGMCC 1.6493</strain>
    </source>
</reference>
<name>A0A1I7B684_9GAMM</name>
<dbReference type="EMBL" id="FPAQ01000023">
    <property type="protein sequence ID" value="SFT82652.1"/>
    <property type="molecule type" value="Genomic_DNA"/>
</dbReference>
<protein>
    <submittedName>
        <fullName evidence="2">SlyX protein</fullName>
    </submittedName>
</protein>
<evidence type="ECO:0000313" key="3">
    <source>
        <dbReference type="Proteomes" id="UP000199594"/>
    </source>
</evidence>
<evidence type="ECO:0000313" key="2">
    <source>
        <dbReference type="EMBL" id="SFT82652.1"/>
    </source>
</evidence>
<organism evidence="2 3">
    <name type="scientific">Halomonas saccharevitans</name>
    <dbReference type="NCBI Taxonomy" id="416872"/>
    <lineage>
        <taxon>Bacteria</taxon>
        <taxon>Pseudomonadati</taxon>
        <taxon>Pseudomonadota</taxon>
        <taxon>Gammaproteobacteria</taxon>
        <taxon>Oceanospirillales</taxon>
        <taxon>Halomonadaceae</taxon>
        <taxon>Halomonas</taxon>
    </lineage>
</organism>